<evidence type="ECO:0000256" key="5">
    <source>
        <dbReference type="SAM" id="MobiDB-lite"/>
    </source>
</evidence>
<comment type="subcellular location">
    <subcellularLocation>
        <location evidence="1">Nucleus</location>
    </subcellularLocation>
</comment>
<dbReference type="GO" id="GO:0031297">
    <property type="term" value="P:replication fork processing"/>
    <property type="evidence" value="ECO:0007669"/>
    <property type="project" value="TreeGrafter"/>
</dbReference>
<dbReference type="RefSeq" id="XP_017302310.1">
    <property type="nucleotide sequence ID" value="XM_017446821.2"/>
</dbReference>
<dbReference type="PANTHER" id="PTHR46358">
    <property type="entry name" value="TONSOKU-LIKE PROTEIN"/>
    <property type="match status" value="1"/>
</dbReference>
<evidence type="ECO:0000256" key="2">
    <source>
        <dbReference type="ARBA" id="ARBA00022737"/>
    </source>
</evidence>
<dbReference type="SMART" id="SM00248">
    <property type="entry name" value="ANK"/>
    <property type="match status" value="2"/>
</dbReference>
<evidence type="ECO:0000313" key="6">
    <source>
        <dbReference type="Proteomes" id="UP000079169"/>
    </source>
</evidence>
<sequence>MRSIKKLYKKHDKFTELEQIKTELKSLEEKLDLNSSSDEEDTILEDSPNIGDDINLEELSDLNSADEESKEDQDKRTNRKRAPRSHFLIKRNDKGETALHVAAARGNLTLVQSLLKQGHPVKVQDSAGWLPLHEAANHGHTDIVQALVSAGADPNDKGGTGMSPYTTRQPKWISGGE</sequence>
<evidence type="ECO:0000256" key="1">
    <source>
        <dbReference type="ARBA" id="ARBA00004123"/>
    </source>
</evidence>
<dbReference type="GeneID" id="103515805"/>
<reference evidence="7" key="1">
    <citation type="submission" date="2025-08" db="UniProtKB">
        <authorList>
            <consortium name="RefSeq"/>
        </authorList>
    </citation>
    <scope>IDENTIFICATION</scope>
</reference>
<name>A0A1S4EJD7_DIACI</name>
<dbReference type="PANTHER" id="PTHR46358:SF1">
    <property type="entry name" value="TONSOKU-LIKE PROTEIN"/>
    <property type="match status" value="1"/>
</dbReference>
<dbReference type="STRING" id="121845.A0A1S4EJD7"/>
<dbReference type="PROSITE" id="PS50297">
    <property type="entry name" value="ANK_REP_REGION"/>
    <property type="match status" value="2"/>
</dbReference>
<feature type="region of interest" description="Disordered" evidence="5">
    <location>
        <begin position="152"/>
        <end position="177"/>
    </location>
</feature>
<dbReference type="InterPro" id="IPR036770">
    <property type="entry name" value="Ankyrin_rpt-contain_sf"/>
</dbReference>
<dbReference type="SUPFAM" id="SSF48403">
    <property type="entry name" value="Ankyrin repeat"/>
    <property type="match status" value="1"/>
</dbReference>
<proteinExistence type="predicted"/>
<dbReference type="AlphaFoldDB" id="A0A1S4EJD7"/>
<keyword evidence="3" id="KW-0539">Nucleus</keyword>
<dbReference type="PRINTS" id="PR01415">
    <property type="entry name" value="ANKYRIN"/>
</dbReference>
<dbReference type="InterPro" id="IPR052311">
    <property type="entry name" value="MMS22L-TONSL_complex_comp"/>
</dbReference>
<dbReference type="Gene3D" id="1.25.40.20">
    <property type="entry name" value="Ankyrin repeat-containing domain"/>
    <property type="match status" value="1"/>
</dbReference>
<dbReference type="PROSITE" id="PS50088">
    <property type="entry name" value="ANK_REPEAT"/>
    <property type="match status" value="2"/>
</dbReference>
<feature type="repeat" description="ANK" evidence="4">
    <location>
        <begin position="127"/>
        <end position="159"/>
    </location>
</feature>
<evidence type="ECO:0000313" key="7">
    <source>
        <dbReference type="RefSeq" id="XP_017302310.1"/>
    </source>
</evidence>
<dbReference type="KEGG" id="dci:103515805"/>
<dbReference type="InterPro" id="IPR002110">
    <property type="entry name" value="Ankyrin_rpt"/>
</dbReference>
<keyword evidence="6" id="KW-1185">Reference proteome</keyword>
<keyword evidence="2" id="KW-0677">Repeat</keyword>
<gene>
    <name evidence="7" type="primary">LOC103515805</name>
</gene>
<dbReference type="Proteomes" id="UP000079169">
    <property type="component" value="Unplaced"/>
</dbReference>
<accession>A0A1S4EJD7</accession>
<dbReference type="GO" id="GO:0000724">
    <property type="term" value="P:double-strand break repair via homologous recombination"/>
    <property type="evidence" value="ECO:0007669"/>
    <property type="project" value="TreeGrafter"/>
</dbReference>
<organism evidence="6 7">
    <name type="scientific">Diaphorina citri</name>
    <name type="common">Asian citrus psyllid</name>
    <dbReference type="NCBI Taxonomy" id="121845"/>
    <lineage>
        <taxon>Eukaryota</taxon>
        <taxon>Metazoa</taxon>
        <taxon>Ecdysozoa</taxon>
        <taxon>Arthropoda</taxon>
        <taxon>Hexapoda</taxon>
        <taxon>Insecta</taxon>
        <taxon>Pterygota</taxon>
        <taxon>Neoptera</taxon>
        <taxon>Paraneoptera</taxon>
        <taxon>Hemiptera</taxon>
        <taxon>Sternorrhyncha</taxon>
        <taxon>Psylloidea</taxon>
        <taxon>Psyllidae</taxon>
        <taxon>Diaphorininae</taxon>
        <taxon>Diaphorina</taxon>
    </lineage>
</organism>
<keyword evidence="4" id="KW-0040">ANK repeat</keyword>
<feature type="region of interest" description="Disordered" evidence="5">
    <location>
        <begin position="31"/>
        <end position="93"/>
    </location>
</feature>
<feature type="compositionally biased region" description="Basic residues" evidence="5">
    <location>
        <begin position="77"/>
        <end position="89"/>
    </location>
</feature>
<dbReference type="GO" id="GO:0043596">
    <property type="term" value="C:nuclear replication fork"/>
    <property type="evidence" value="ECO:0007669"/>
    <property type="project" value="TreeGrafter"/>
</dbReference>
<dbReference type="Pfam" id="PF12796">
    <property type="entry name" value="Ank_2"/>
    <property type="match status" value="1"/>
</dbReference>
<feature type="repeat" description="ANK" evidence="4">
    <location>
        <begin position="94"/>
        <end position="126"/>
    </location>
</feature>
<protein>
    <submittedName>
        <fullName evidence="7">Tonsoku-like protein</fullName>
    </submittedName>
</protein>
<evidence type="ECO:0000256" key="4">
    <source>
        <dbReference type="PROSITE-ProRule" id="PRU00023"/>
    </source>
</evidence>
<evidence type="ECO:0000256" key="3">
    <source>
        <dbReference type="ARBA" id="ARBA00023242"/>
    </source>
</evidence>
<dbReference type="PaxDb" id="121845-A0A1S4EJD7"/>
<feature type="compositionally biased region" description="Acidic residues" evidence="5">
    <location>
        <begin position="54"/>
        <end position="71"/>
    </location>
</feature>